<dbReference type="EMBL" id="DS995725">
    <property type="protein sequence ID" value="EGE03032.1"/>
    <property type="molecule type" value="Genomic_DNA"/>
</dbReference>
<evidence type="ECO:0000313" key="2">
    <source>
        <dbReference type="Proteomes" id="UP000009169"/>
    </source>
</evidence>
<dbReference type="Proteomes" id="UP000009169">
    <property type="component" value="Unassembled WGS sequence"/>
</dbReference>
<sequence>MAPGGPEEADEGQEYTRNKVRTGCTLAGDPRMALSCWVLSAFKISLLIEGEALFDRHRTFYPFISKRRKYKILPSPPYGGLITTLRDNLQLVRRSSQDDDNGDSAILHPSKRALILRSNSLYSIHPQTRDTVSGSNNRRSA</sequence>
<dbReference type="HOGENOM" id="CLU_1826657_0_0_1"/>
<name>F2PMD5_TRIEC</name>
<evidence type="ECO:0000313" key="1">
    <source>
        <dbReference type="EMBL" id="EGE03032.1"/>
    </source>
</evidence>
<dbReference type="AlphaFoldDB" id="F2PMD5"/>
<protein>
    <submittedName>
        <fullName evidence="1">Uncharacterized protein</fullName>
    </submittedName>
</protein>
<reference evidence="2" key="1">
    <citation type="journal article" date="2012" name="MBio">
        <title>Comparative genome analysis of Trichophyton rubrum and related dermatophytes reveals candidate genes involved in infection.</title>
        <authorList>
            <person name="Martinez D.A."/>
            <person name="Oliver B.G."/>
            <person name="Graeser Y."/>
            <person name="Goldberg J.M."/>
            <person name="Li W."/>
            <person name="Martinez-Rossi N.M."/>
            <person name="Monod M."/>
            <person name="Shelest E."/>
            <person name="Barton R.C."/>
            <person name="Birch E."/>
            <person name="Brakhage A.A."/>
            <person name="Chen Z."/>
            <person name="Gurr S.J."/>
            <person name="Heiman D."/>
            <person name="Heitman J."/>
            <person name="Kosti I."/>
            <person name="Rossi A."/>
            <person name="Saif S."/>
            <person name="Samalova M."/>
            <person name="Saunders C.W."/>
            <person name="Shea T."/>
            <person name="Summerbell R.C."/>
            <person name="Xu J."/>
            <person name="Young S."/>
            <person name="Zeng Q."/>
            <person name="Birren B.W."/>
            <person name="Cuomo C.A."/>
            <person name="White T.C."/>
        </authorList>
    </citation>
    <scope>NUCLEOTIDE SEQUENCE [LARGE SCALE GENOMIC DNA]</scope>
    <source>
        <strain evidence="2">ATCC MYA-4606 / CBS 127.97</strain>
    </source>
</reference>
<proteinExistence type="predicted"/>
<accession>F2PMD5</accession>
<dbReference type="VEuPathDB" id="FungiDB:TEQG_02069"/>
<gene>
    <name evidence="1" type="ORF">TEQG_02069</name>
</gene>
<organism evidence="1 2">
    <name type="scientific">Trichophyton equinum (strain ATCC MYA-4606 / CBS 127.97)</name>
    <name type="common">Horse ringworm fungus</name>
    <dbReference type="NCBI Taxonomy" id="559882"/>
    <lineage>
        <taxon>Eukaryota</taxon>
        <taxon>Fungi</taxon>
        <taxon>Dikarya</taxon>
        <taxon>Ascomycota</taxon>
        <taxon>Pezizomycotina</taxon>
        <taxon>Eurotiomycetes</taxon>
        <taxon>Eurotiomycetidae</taxon>
        <taxon>Onygenales</taxon>
        <taxon>Arthrodermataceae</taxon>
        <taxon>Trichophyton</taxon>
    </lineage>
</organism>
<keyword evidence="2" id="KW-1185">Reference proteome</keyword>